<protein>
    <submittedName>
        <fullName evidence="1">Uncharacterized protein</fullName>
    </submittedName>
</protein>
<organism evidence="1 2">
    <name type="scientific">Portunus trituberculatus</name>
    <name type="common">Swimming crab</name>
    <name type="synonym">Neptunus trituberculatus</name>
    <dbReference type="NCBI Taxonomy" id="210409"/>
    <lineage>
        <taxon>Eukaryota</taxon>
        <taxon>Metazoa</taxon>
        <taxon>Ecdysozoa</taxon>
        <taxon>Arthropoda</taxon>
        <taxon>Crustacea</taxon>
        <taxon>Multicrustacea</taxon>
        <taxon>Malacostraca</taxon>
        <taxon>Eumalacostraca</taxon>
        <taxon>Eucarida</taxon>
        <taxon>Decapoda</taxon>
        <taxon>Pleocyemata</taxon>
        <taxon>Brachyura</taxon>
        <taxon>Eubrachyura</taxon>
        <taxon>Portunoidea</taxon>
        <taxon>Portunidae</taxon>
        <taxon>Portuninae</taxon>
        <taxon>Portunus</taxon>
    </lineage>
</organism>
<comment type="caution">
    <text evidence="1">The sequence shown here is derived from an EMBL/GenBank/DDBJ whole genome shotgun (WGS) entry which is preliminary data.</text>
</comment>
<dbReference type="Proteomes" id="UP000324222">
    <property type="component" value="Unassembled WGS sequence"/>
</dbReference>
<accession>A0A5B7ERP8</accession>
<keyword evidence="2" id="KW-1185">Reference proteome</keyword>
<sequence>MSTLILQSKAIRSNSQCRHTTVTHMCQETHLLITLWMTIVAYITDLCGTSTSESKHSWTLITFDPAPPVPWKLCVHPLYVGLKVRPLGKASTAVFTFKGTLPQVKLHVDSEIAHHCKFGTTLHAVVWLNGALKELEYNWCCGVGLLLPSGTENIEEAEGVGGPTLL</sequence>
<name>A0A5B7ERP8_PORTR</name>
<gene>
    <name evidence="1" type="ORF">E2C01_029532</name>
</gene>
<evidence type="ECO:0000313" key="2">
    <source>
        <dbReference type="Proteomes" id="UP000324222"/>
    </source>
</evidence>
<reference evidence="1 2" key="1">
    <citation type="submission" date="2019-05" db="EMBL/GenBank/DDBJ databases">
        <title>Another draft genome of Portunus trituberculatus and its Hox gene families provides insights of decapod evolution.</title>
        <authorList>
            <person name="Jeong J.-H."/>
            <person name="Song I."/>
            <person name="Kim S."/>
            <person name="Choi T."/>
            <person name="Kim D."/>
            <person name="Ryu S."/>
            <person name="Kim W."/>
        </authorList>
    </citation>
    <scope>NUCLEOTIDE SEQUENCE [LARGE SCALE GENOMIC DNA]</scope>
    <source>
        <tissue evidence="1">Muscle</tissue>
    </source>
</reference>
<evidence type="ECO:0000313" key="1">
    <source>
        <dbReference type="EMBL" id="MPC36085.1"/>
    </source>
</evidence>
<proteinExistence type="predicted"/>
<dbReference type="EMBL" id="VSRR010003424">
    <property type="protein sequence ID" value="MPC36085.1"/>
    <property type="molecule type" value="Genomic_DNA"/>
</dbReference>
<dbReference type="AlphaFoldDB" id="A0A5B7ERP8"/>